<feature type="signal peptide" evidence="3">
    <location>
        <begin position="1"/>
        <end position="32"/>
    </location>
</feature>
<evidence type="ECO:0000313" key="5">
    <source>
        <dbReference type="EMBL" id="SNB60738.1"/>
    </source>
</evidence>
<protein>
    <submittedName>
        <fullName evidence="5">Predicted phosphohydrolases</fullName>
    </submittedName>
</protein>
<keyword evidence="1 3" id="KW-0732">Signal</keyword>
<dbReference type="Pfam" id="PF00149">
    <property type="entry name" value="Metallophos"/>
    <property type="match status" value="1"/>
</dbReference>
<evidence type="ECO:0000256" key="2">
    <source>
        <dbReference type="ARBA" id="ARBA00022801"/>
    </source>
</evidence>
<keyword evidence="2 5" id="KW-0378">Hydrolase</keyword>
<dbReference type="PANTHER" id="PTHR10161">
    <property type="entry name" value="TARTRATE-RESISTANT ACID PHOSPHATASE TYPE 5"/>
    <property type="match status" value="1"/>
</dbReference>
<proteinExistence type="predicted"/>
<reference evidence="6" key="1">
    <citation type="submission" date="2017-06" db="EMBL/GenBank/DDBJ databases">
        <authorList>
            <person name="Varghese N."/>
            <person name="Submissions S."/>
        </authorList>
    </citation>
    <scope>NUCLEOTIDE SEQUENCE [LARGE SCALE GENOMIC DNA]</scope>
    <source>
        <strain evidence="6">JAD2</strain>
    </source>
</reference>
<accession>A0A212QNC0</accession>
<dbReference type="InterPro" id="IPR051558">
    <property type="entry name" value="Metallophosphoesterase_PAP"/>
</dbReference>
<dbReference type="GO" id="GO:0016787">
    <property type="term" value="F:hydrolase activity"/>
    <property type="evidence" value="ECO:0007669"/>
    <property type="project" value="UniProtKB-KW"/>
</dbReference>
<name>A0A212QNC0_9CHLR</name>
<evidence type="ECO:0000256" key="3">
    <source>
        <dbReference type="SAM" id="SignalP"/>
    </source>
</evidence>
<dbReference type="PANTHER" id="PTHR10161:SF14">
    <property type="entry name" value="TARTRATE-RESISTANT ACID PHOSPHATASE TYPE 5"/>
    <property type="match status" value="1"/>
</dbReference>
<organism evidence="5 6">
    <name type="scientific">Thermoflexus hugenholtzii JAD2</name>
    <dbReference type="NCBI Taxonomy" id="877466"/>
    <lineage>
        <taxon>Bacteria</taxon>
        <taxon>Bacillati</taxon>
        <taxon>Chloroflexota</taxon>
        <taxon>Thermoflexia</taxon>
        <taxon>Thermoflexales</taxon>
        <taxon>Thermoflexaceae</taxon>
        <taxon>Thermoflexus</taxon>
    </lineage>
</organism>
<dbReference type="RefSeq" id="WP_088570403.1">
    <property type="nucleotide sequence ID" value="NZ_FYEK01000012.1"/>
</dbReference>
<feature type="domain" description="Calcineurin-like phosphoesterase" evidence="4">
    <location>
        <begin position="47"/>
        <end position="234"/>
    </location>
</feature>
<dbReference type="EMBL" id="FYEK01000012">
    <property type="protein sequence ID" value="SNB60738.1"/>
    <property type="molecule type" value="Genomic_DNA"/>
</dbReference>
<dbReference type="Gene3D" id="3.60.21.10">
    <property type="match status" value="1"/>
</dbReference>
<dbReference type="AlphaFoldDB" id="A0A212QNC0"/>
<dbReference type="Proteomes" id="UP000197025">
    <property type="component" value="Unassembled WGS sequence"/>
</dbReference>
<sequence>MRRMGLWRWTKRVGWGLLLLGALAFVDPHGSAGDQAPRAPTPTPSVRFAVIGDYGQAGPAAEAVARLVHSWNPHFIVTTGDNNYPRGEARTIDANIGQYYHMFMAPYRGRYGPGADRNRFFPVLGNHDWAAAGARPYLEYFNLPGNERYYDVRWGPVHLFFVDSDPHEPDGITANSRQARWLRTRLGASDAPWRLVVMHHPPYSSGPHGSTPALQWPFAAWGVTAVLAGHDHVYERIERDGVLYFVNGLGGHPARYPFRAPVPGSRARYRDQHGAMRVEADACHITFEFIAVDGRRIDAVTRLHPACGGAALRASGPLRLDGERLPR</sequence>
<keyword evidence="6" id="KW-1185">Reference proteome</keyword>
<dbReference type="InParanoid" id="A0A212QNC0"/>
<evidence type="ECO:0000256" key="1">
    <source>
        <dbReference type="ARBA" id="ARBA00022729"/>
    </source>
</evidence>
<gene>
    <name evidence="5" type="ORF">SAMN02746019_00025940</name>
</gene>
<feature type="chain" id="PRO_5013210938" evidence="3">
    <location>
        <begin position="33"/>
        <end position="327"/>
    </location>
</feature>
<evidence type="ECO:0000259" key="4">
    <source>
        <dbReference type="Pfam" id="PF00149"/>
    </source>
</evidence>
<evidence type="ECO:0000313" key="6">
    <source>
        <dbReference type="Proteomes" id="UP000197025"/>
    </source>
</evidence>
<dbReference type="SUPFAM" id="SSF56300">
    <property type="entry name" value="Metallo-dependent phosphatases"/>
    <property type="match status" value="1"/>
</dbReference>
<dbReference type="InterPro" id="IPR004843">
    <property type="entry name" value="Calcineurin-like_PHP"/>
</dbReference>
<dbReference type="OrthoDB" id="9809781at2"/>
<dbReference type="InterPro" id="IPR029052">
    <property type="entry name" value="Metallo-depent_PP-like"/>
</dbReference>